<dbReference type="PRINTS" id="PR00606">
    <property type="entry name" value="CYTCHROMECID"/>
</dbReference>
<sequence length="102" mass="10463">MIKQMGVLAIAATMVALPLSASADEALAKSKACLACHQVQKKVVGPAFKDVAAKYKGDAGAAAMLAGKIKNGTKGTWGPVPMPAQNVTEDEAKKLAAWVLSL</sequence>
<feature type="chain" id="PRO_5041713569" evidence="7">
    <location>
        <begin position="24"/>
        <end position="102"/>
    </location>
</feature>
<feature type="binding site" description="covalent" evidence="6">
    <location>
        <position position="82"/>
    </location>
    <ligand>
        <name>heme c</name>
        <dbReference type="ChEBI" id="CHEBI:61717"/>
    </ligand>
</feature>
<dbReference type="KEGG" id="lto:RGQ30_19300"/>
<keyword evidence="2 6" id="KW-0349">Heme</keyword>
<feature type="binding site" description="covalent" evidence="6">
    <location>
        <position position="33"/>
    </location>
    <ligand>
        <name>heme c</name>
        <dbReference type="ChEBI" id="CHEBI:61717"/>
    </ligand>
</feature>
<evidence type="ECO:0000256" key="5">
    <source>
        <dbReference type="ARBA" id="ARBA00023004"/>
    </source>
</evidence>
<feature type="domain" description="Cytochrome c" evidence="8">
    <location>
        <begin position="18"/>
        <end position="102"/>
    </location>
</feature>
<organism evidence="9 10">
    <name type="scientific">Limnobacter thiooxidans</name>
    <dbReference type="NCBI Taxonomy" id="131080"/>
    <lineage>
        <taxon>Bacteria</taxon>
        <taxon>Pseudomonadati</taxon>
        <taxon>Pseudomonadota</taxon>
        <taxon>Betaproteobacteria</taxon>
        <taxon>Burkholderiales</taxon>
        <taxon>Burkholderiaceae</taxon>
        <taxon>Limnobacter</taxon>
    </lineage>
</organism>
<evidence type="ECO:0000256" key="2">
    <source>
        <dbReference type="ARBA" id="ARBA00022617"/>
    </source>
</evidence>
<dbReference type="Gene3D" id="1.10.760.10">
    <property type="entry name" value="Cytochrome c-like domain"/>
    <property type="match status" value="1"/>
</dbReference>
<accession>A0AA86M8Q3</accession>
<dbReference type="Proteomes" id="UP001329151">
    <property type="component" value="Chromosome"/>
</dbReference>
<evidence type="ECO:0000259" key="8">
    <source>
        <dbReference type="PROSITE" id="PS51007"/>
    </source>
</evidence>
<dbReference type="GO" id="GO:0005506">
    <property type="term" value="F:iron ion binding"/>
    <property type="evidence" value="ECO:0007669"/>
    <property type="project" value="InterPro"/>
</dbReference>
<gene>
    <name evidence="9" type="primary">nirM</name>
    <name evidence="9" type="ORF">RGQ30_19300</name>
</gene>
<dbReference type="InterPro" id="IPR036909">
    <property type="entry name" value="Cyt_c-like_dom_sf"/>
</dbReference>
<keyword evidence="10" id="KW-1185">Reference proteome</keyword>
<dbReference type="PROSITE" id="PS51007">
    <property type="entry name" value="CYTC"/>
    <property type="match status" value="1"/>
</dbReference>
<feature type="binding site" description="covalent" evidence="6">
    <location>
        <position position="37"/>
    </location>
    <ligand>
        <name>heme c</name>
        <dbReference type="ChEBI" id="CHEBI:61717"/>
    </ligand>
</feature>
<dbReference type="GO" id="GO:0009055">
    <property type="term" value="F:electron transfer activity"/>
    <property type="evidence" value="ECO:0007669"/>
    <property type="project" value="InterPro"/>
</dbReference>
<dbReference type="SUPFAM" id="SSF46626">
    <property type="entry name" value="Cytochrome c"/>
    <property type="match status" value="1"/>
</dbReference>
<dbReference type="Pfam" id="PF00034">
    <property type="entry name" value="Cytochrom_C"/>
    <property type="match status" value="1"/>
</dbReference>
<keyword evidence="4" id="KW-0249">Electron transport</keyword>
<dbReference type="InterPro" id="IPR002324">
    <property type="entry name" value="Cyt_c_ID"/>
</dbReference>
<evidence type="ECO:0000313" key="9">
    <source>
        <dbReference type="EMBL" id="BET26429.1"/>
    </source>
</evidence>
<keyword evidence="3 6" id="KW-0479">Metal-binding</keyword>
<dbReference type="AlphaFoldDB" id="A0AA86M8Q3"/>
<protein>
    <submittedName>
        <fullName evidence="9">Cytochrome C-551</fullName>
    </submittedName>
</protein>
<evidence type="ECO:0000256" key="7">
    <source>
        <dbReference type="SAM" id="SignalP"/>
    </source>
</evidence>
<reference evidence="9 10" key="1">
    <citation type="submission" date="2023-10" db="EMBL/GenBank/DDBJ databases">
        <title>Complete Genome Sequence of Limnobacter thiooxidans CS-K2T, Isolated from freshwater lake sediments in Bavaria, Germany.</title>
        <authorList>
            <person name="Naruki M."/>
            <person name="Watanabe A."/>
            <person name="Warashina T."/>
            <person name="Morita T."/>
            <person name="Arakawa K."/>
        </authorList>
    </citation>
    <scope>NUCLEOTIDE SEQUENCE [LARGE SCALE GENOMIC DNA]</scope>
    <source>
        <strain evidence="9 10">CS-K2</strain>
    </source>
</reference>
<evidence type="ECO:0000256" key="6">
    <source>
        <dbReference type="PIRSR" id="PIRSR602324-1"/>
    </source>
</evidence>
<dbReference type="RefSeq" id="WP_130556096.1">
    <property type="nucleotide sequence ID" value="NZ_AP028947.1"/>
</dbReference>
<comment type="PTM">
    <text evidence="6">Binds 1 heme c group covalently per subunit.</text>
</comment>
<proteinExistence type="predicted"/>
<keyword evidence="1" id="KW-0813">Transport</keyword>
<evidence type="ECO:0000256" key="1">
    <source>
        <dbReference type="ARBA" id="ARBA00022448"/>
    </source>
</evidence>
<dbReference type="GO" id="GO:0020037">
    <property type="term" value="F:heme binding"/>
    <property type="evidence" value="ECO:0007669"/>
    <property type="project" value="InterPro"/>
</dbReference>
<name>A0AA86M8Q3_9BURK</name>
<feature type="signal peptide" evidence="7">
    <location>
        <begin position="1"/>
        <end position="23"/>
    </location>
</feature>
<keyword evidence="7" id="KW-0732">Signal</keyword>
<dbReference type="EMBL" id="AP028947">
    <property type="protein sequence ID" value="BET26429.1"/>
    <property type="molecule type" value="Genomic_DNA"/>
</dbReference>
<evidence type="ECO:0000256" key="4">
    <source>
        <dbReference type="ARBA" id="ARBA00022982"/>
    </source>
</evidence>
<keyword evidence="5 6" id="KW-0408">Iron</keyword>
<evidence type="ECO:0000256" key="3">
    <source>
        <dbReference type="ARBA" id="ARBA00022723"/>
    </source>
</evidence>
<evidence type="ECO:0000313" key="10">
    <source>
        <dbReference type="Proteomes" id="UP001329151"/>
    </source>
</evidence>
<dbReference type="InterPro" id="IPR009056">
    <property type="entry name" value="Cyt_c-like_dom"/>
</dbReference>